<dbReference type="GO" id="GO:0004070">
    <property type="term" value="F:aspartate carbamoyltransferase activity"/>
    <property type="evidence" value="ECO:0007669"/>
    <property type="project" value="UniProtKB-EC"/>
</dbReference>
<keyword evidence="5" id="KW-0665">Pyrimidine biosynthesis</keyword>
<evidence type="ECO:0000256" key="1">
    <source>
        <dbReference type="ARBA" id="ARBA00004852"/>
    </source>
</evidence>
<protein>
    <recommendedName>
        <fullName evidence="3 8">Aspartate carbamoyltransferase</fullName>
        <ecNumber evidence="3 8">2.1.3.2</ecNumber>
    </recommendedName>
</protein>
<evidence type="ECO:0000256" key="3">
    <source>
        <dbReference type="ARBA" id="ARBA00013008"/>
    </source>
</evidence>
<sequence length="329" mass="37220">MKDILSILDKAEELENNPKPCELENKILSTVFFEPSTRTKLSFISAMYRLGGKVIELDGGGNNSLKKGETISDTLTMMGLYTDIMAIRSPHEGTAKRASEILDIPVINAGDGANQHPTQTLLDLYTIQKEKGRLDNLEIAFVGDLKYGRTVHSLAKALDKFSGNKIYFIAPPEMQIPSYILDSLSLEYEVLEDYETVMKDMDILYMTRIQEERFDDAEDFKKCAGKYQIDKEILKISKPDLKILHPLPRVGEIHTNLDSTPNAVYFSQAKNGVFVRQAIMSLLMKDHTKPVYDGVDKRCKNPKCISQIEDLGGKWMDLKGKKVCFYCEK</sequence>
<evidence type="ECO:0000256" key="2">
    <source>
        <dbReference type="ARBA" id="ARBA00008896"/>
    </source>
</evidence>
<dbReference type="InterPro" id="IPR036792">
    <property type="entry name" value="Asp_carbatrfase_reg_C_sf"/>
</dbReference>
<comment type="function">
    <text evidence="6">Catalyzes the condensation of carbamoyl phosphate and aspartate to form carbamoyl aspartate and inorganic phosphate, the committed step in the de novo pyrimidine nucleotide biosynthesis pathway.</text>
</comment>
<dbReference type="PANTHER" id="PTHR45753">
    <property type="entry name" value="ORNITHINE CARBAMOYLTRANSFERASE, MITOCHONDRIAL"/>
    <property type="match status" value="1"/>
</dbReference>
<dbReference type="Proteomes" id="UP000263486">
    <property type="component" value="Unassembled WGS sequence"/>
</dbReference>
<comment type="pathway">
    <text evidence="1">Pyrimidine metabolism; UMP biosynthesis via de novo pathway; (S)-dihydroorotate from bicarbonate: step 2/3.</text>
</comment>
<dbReference type="InterPro" id="IPR002082">
    <property type="entry name" value="Asp_carbamoyltransf"/>
</dbReference>
<dbReference type="SUPFAM" id="SSF53671">
    <property type="entry name" value="Aspartate/ornithine carbamoyltransferase"/>
    <property type="match status" value="1"/>
</dbReference>
<organism evidence="12 13">
    <name type="scientific">Psychrilyobacter piezotolerans</name>
    <dbReference type="NCBI Taxonomy" id="2293438"/>
    <lineage>
        <taxon>Bacteria</taxon>
        <taxon>Fusobacteriati</taxon>
        <taxon>Fusobacteriota</taxon>
        <taxon>Fusobacteriia</taxon>
        <taxon>Fusobacteriales</taxon>
        <taxon>Fusobacteriaceae</taxon>
        <taxon>Psychrilyobacter</taxon>
    </lineage>
</organism>
<gene>
    <name evidence="12" type="primary">pyrB</name>
    <name evidence="12" type="ORF">DYH56_05475</name>
</gene>
<evidence type="ECO:0000313" key="12">
    <source>
        <dbReference type="EMBL" id="REI41932.1"/>
    </source>
</evidence>
<dbReference type="InterPro" id="IPR006131">
    <property type="entry name" value="Asp_carbamoyltransf_Asp/Orn-bd"/>
</dbReference>
<keyword evidence="13" id="KW-1185">Reference proteome</keyword>
<proteinExistence type="inferred from homology"/>
<dbReference type="EC" id="2.1.3.2" evidence="3 8"/>
<dbReference type="NCBIfam" id="NF002032">
    <property type="entry name" value="PRK00856.1"/>
    <property type="match status" value="1"/>
</dbReference>
<dbReference type="Pfam" id="PF02729">
    <property type="entry name" value="OTCace_N"/>
    <property type="match status" value="1"/>
</dbReference>
<name>A0ABX9KIS1_9FUSO</name>
<dbReference type="Gene3D" id="3.40.50.1370">
    <property type="entry name" value="Aspartate/ornithine carbamoyltransferase"/>
    <property type="match status" value="2"/>
</dbReference>
<dbReference type="InterPro" id="IPR006132">
    <property type="entry name" value="Asp/Orn_carbamoyltranf_P-bd"/>
</dbReference>
<dbReference type="PROSITE" id="PS00097">
    <property type="entry name" value="CARBAMOYLTRANSFERASE"/>
    <property type="match status" value="1"/>
</dbReference>
<dbReference type="PRINTS" id="PR00100">
    <property type="entry name" value="AOTCASE"/>
</dbReference>
<dbReference type="Pfam" id="PF00185">
    <property type="entry name" value="OTCace"/>
    <property type="match status" value="1"/>
</dbReference>
<dbReference type="PANTHER" id="PTHR45753:SF6">
    <property type="entry name" value="ASPARTATE CARBAMOYLTRANSFERASE"/>
    <property type="match status" value="1"/>
</dbReference>
<accession>A0ABX9KIS1</accession>
<comment type="similarity">
    <text evidence="2">Belongs to the aspartate/ornithine carbamoyltransferase superfamily. ATCase family.</text>
</comment>
<dbReference type="EMBL" id="QUAJ01000007">
    <property type="protein sequence ID" value="REI41932.1"/>
    <property type="molecule type" value="Genomic_DNA"/>
</dbReference>
<evidence type="ECO:0000256" key="8">
    <source>
        <dbReference type="NCBIfam" id="TIGR00670"/>
    </source>
</evidence>
<feature type="domain" description="Aspartate/ornithine carbamoyltransferase Asp/Orn-binding" evidence="10">
    <location>
        <begin position="136"/>
        <end position="282"/>
    </location>
</feature>
<evidence type="ECO:0000256" key="7">
    <source>
        <dbReference type="ARBA" id="ARBA00048859"/>
    </source>
</evidence>
<dbReference type="InterPro" id="IPR006130">
    <property type="entry name" value="Asp/Orn_carbamoylTrfase"/>
</dbReference>
<dbReference type="InterPro" id="IPR036901">
    <property type="entry name" value="Asp/Orn_carbamoylTrfase_sf"/>
</dbReference>
<dbReference type="NCBIfam" id="TIGR00670">
    <property type="entry name" value="asp_carb_tr"/>
    <property type="match status" value="1"/>
</dbReference>
<reference evidence="12 13" key="1">
    <citation type="submission" date="2018-08" db="EMBL/GenBank/DDBJ databases">
        <title>Draft genome sequence of Psychrilyobacter sp. strain SD5 isolated from Black Sea water.</title>
        <authorList>
            <person name="Yadav S."/>
            <person name="Villanueva L."/>
            <person name="Damste J.S.S."/>
        </authorList>
    </citation>
    <scope>NUCLEOTIDE SEQUENCE [LARGE SCALE GENOMIC DNA]</scope>
    <source>
        <strain evidence="12 13">SD5</strain>
    </source>
</reference>
<keyword evidence="4 9" id="KW-0808">Transferase</keyword>
<dbReference type="SUPFAM" id="SSF57825">
    <property type="entry name" value="Aspartate carbamoyltransferase, Regulatory-chain, C-terminal domain"/>
    <property type="match status" value="1"/>
</dbReference>
<evidence type="ECO:0000256" key="5">
    <source>
        <dbReference type="ARBA" id="ARBA00022975"/>
    </source>
</evidence>
<feature type="domain" description="Aspartate/ornithine carbamoyltransferase carbamoyl-P binding" evidence="11">
    <location>
        <begin position="2"/>
        <end position="128"/>
    </location>
</feature>
<evidence type="ECO:0000256" key="4">
    <source>
        <dbReference type="ARBA" id="ARBA00022679"/>
    </source>
</evidence>
<dbReference type="PRINTS" id="PR00101">
    <property type="entry name" value="ATCASE"/>
</dbReference>
<evidence type="ECO:0000256" key="9">
    <source>
        <dbReference type="RuleBase" id="RU003634"/>
    </source>
</evidence>
<evidence type="ECO:0000259" key="10">
    <source>
        <dbReference type="Pfam" id="PF00185"/>
    </source>
</evidence>
<evidence type="ECO:0000256" key="6">
    <source>
        <dbReference type="ARBA" id="ARBA00043884"/>
    </source>
</evidence>
<comment type="caution">
    <text evidence="12">The sequence shown here is derived from an EMBL/GenBank/DDBJ whole genome shotgun (WGS) entry which is preliminary data.</text>
</comment>
<evidence type="ECO:0000313" key="13">
    <source>
        <dbReference type="Proteomes" id="UP000263486"/>
    </source>
</evidence>
<comment type="catalytic activity">
    <reaction evidence="7">
        <text>carbamoyl phosphate + L-aspartate = N-carbamoyl-L-aspartate + phosphate + H(+)</text>
        <dbReference type="Rhea" id="RHEA:20013"/>
        <dbReference type="ChEBI" id="CHEBI:15378"/>
        <dbReference type="ChEBI" id="CHEBI:29991"/>
        <dbReference type="ChEBI" id="CHEBI:32814"/>
        <dbReference type="ChEBI" id="CHEBI:43474"/>
        <dbReference type="ChEBI" id="CHEBI:58228"/>
        <dbReference type="EC" id="2.1.3.2"/>
    </reaction>
</comment>
<evidence type="ECO:0000259" key="11">
    <source>
        <dbReference type="Pfam" id="PF02729"/>
    </source>
</evidence>